<keyword evidence="2" id="KW-1185">Reference proteome</keyword>
<dbReference type="EMBL" id="BMTP01000006">
    <property type="protein sequence ID" value="GGU40063.1"/>
    <property type="molecule type" value="Genomic_DNA"/>
</dbReference>
<evidence type="ECO:0000313" key="1">
    <source>
        <dbReference type="EMBL" id="GGU40063.1"/>
    </source>
</evidence>
<reference evidence="1" key="2">
    <citation type="submission" date="2020-09" db="EMBL/GenBank/DDBJ databases">
        <authorList>
            <person name="Sun Q."/>
            <person name="Ohkuma M."/>
        </authorList>
    </citation>
    <scope>NUCLEOTIDE SEQUENCE</scope>
    <source>
        <strain evidence="1">JCM 4391</strain>
    </source>
</reference>
<evidence type="ECO:0000313" key="2">
    <source>
        <dbReference type="Proteomes" id="UP000636661"/>
    </source>
</evidence>
<sequence length="418" mass="45445">MIIPRNWLASPTGATHLFCDFFTVPGDSGAPNGRAEAWMRAGSHDGRTRLQRAVARGFDPGPEVRPPVTLVLPPGERPDRLPRGGLGVLLPTYVGRCDARDHATMVAHVRDALAEAHAAHPDVPLTVWVGMQYGPGEYEEALRRLRATAAVARRGAGPDALAFAGLALPGPGKLRTVNAAVRAGRDRDYAGWLWIDDDVELGPRCLARLLTRFRERGCTGAVGARLVALPRSTPASQVMDRVSGCTVPPGACPVAGCMLVETKVIAGGIPPRRLADDGFVLFELLDPAARDPLHDLEVLPGAYCRTYRVGGARDTRRRLRRSLYSHVTCMADYPRATARRYFRDVLFHGLWPLAPWDGSRGPLRGALRWTVKAVHFGWFCAVAAGLVARGLTHRPLRSVAWGDEGGFRRPDTVRPARA</sequence>
<reference evidence="1" key="1">
    <citation type="journal article" date="2014" name="Int. J. Syst. Evol. Microbiol.">
        <title>Complete genome sequence of Corynebacterium casei LMG S-19264T (=DSM 44701T), isolated from a smear-ripened cheese.</title>
        <authorList>
            <consortium name="US DOE Joint Genome Institute (JGI-PGF)"/>
            <person name="Walter F."/>
            <person name="Albersmeier A."/>
            <person name="Kalinowski J."/>
            <person name="Ruckert C."/>
        </authorList>
    </citation>
    <scope>NUCLEOTIDE SEQUENCE</scope>
    <source>
        <strain evidence="1">JCM 4391</strain>
    </source>
</reference>
<name>A0A918HZ11_9ACTN</name>
<evidence type="ECO:0008006" key="3">
    <source>
        <dbReference type="Google" id="ProtNLM"/>
    </source>
</evidence>
<protein>
    <recommendedName>
        <fullName evidence="3">Glycosyltransferase</fullName>
    </recommendedName>
</protein>
<dbReference type="InterPro" id="IPR029044">
    <property type="entry name" value="Nucleotide-diphossugar_trans"/>
</dbReference>
<proteinExistence type="predicted"/>
<dbReference type="SUPFAM" id="SSF53448">
    <property type="entry name" value="Nucleotide-diphospho-sugar transferases"/>
    <property type="match status" value="1"/>
</dbReference>
<dbReference type="Proteomes" id="UP000636661">
    <property type="component" value="Unassembled WGS sequence"/>
</dbReference>
<accession>A0A918HZ11</accession>
<organism evidence="1 2">
    <name type="scientific">Streptomyces lavendofoliae</name>
    <dbReference type="NCBI Taxonomy" id="67314"/>
    <lineage>
        <taxon>Bacteria</taxon>
        <taxon>Bacillati</taxon>
        <taxon>Actinomycetota</taxon>
        <taxon>Actinomycetes</taxon>
        <taxon>Kitasatosporales</taxon>
        <taxon>Streptomycetaceae</taxon>
        <taxon>Streptomyces</taxon>
    </lineage>
</organism>
<gene>
    <name evidence="1" type="ORF">GCM10010274_29680</name>
</gene>
<dbReference type="AlphaFoldDB" id="A0A918HZ11"/>
<comment type="caution">
    <text evidence="1">The sequence shown here is derived from an EMBL/GenBank/DDBJ whole genome shotgun (WGS) entry which is preliminary data.</text>
</comment>